<feature type="non-terminal residue" evidence="1">
    <location>
        <position position="1"/>
    </location>
</feature>
<evidence type="ECO:0008006" key="4">
    <source>
        <dbReference type="Google" id="ProtNLM"/>
    </source>
</evidence>
<comment type="caution">
    <text evidence="1">The sequence shown here is derived from an EMBL/GenBank/DDBJ whole genome shotgun (WGS) entry which is preliminary data.</text>
</comment>
<evidence type="ECO:0000313" key="2">
    <source>
        <dbReference type="EMBL" id="CAF5133908.1"/>
    </source>
</evidence>
<proteinExistence type="predicted"/>
<dbReference type="InterPro" id="IPR002885">
    <property type="entry name" value="PPR_rpt"/>
</dbReference>
<dbReference type="InterPro" id="IPR046960">
    <property type="entry name" value="PPR_At4g14850-like_plant"/>
</dbReference>
<name>A0A814PVS2_9BILA</name>
<dbReference type="PANTHER" id="PTHR24015:SF1063">
    <property type="entry name" value="OS12G0156900 PROTEIN"/>
    <property type="match status" value="1"/>
</dbReference>
<dbReference type="Gene3D" id="1.25.40.10">
    <property type="entry name" value="Tetratricopeptide repeat domain"/>
    <property type="match status" value="2"/>
</dbReference>
<dbReference type="EMBL" id="CAJOBH010249157">
    <property type="protein sequence ID" value="CAF5133908.1"/>
    <property type="molecule type" value="Genomic_DNA"/>
</dbReference>
<dbReference type="Proteomes" id="UP000681967">
    <property type="component" value="Unassembled WGS sequence"/>
</dbReference>
<dbReference type="InterPro" id="IPR011990">
    <property type="entry name" value="TPR-like_helical_dom_sf"/>
</dbReference>
<dbReference type="GO" id="GO:0009451">
    <property type="term" value="P:RNA modification"/>
    <property type="evidence" value="ECO:0007669"/>
    <property type="project" value="InterPro"/>
</dbReference>
<evidence type="ECO:0000313" key="3">
    <source>
        <dbReference type="Proteomes" id="UP000663855"/>
    </source>
</evidence>
<sequence length="170" mass="19484">AIDLFNEIKDPNEIIITLFFNACVQLGTEKELILLKSISSKISNSFYSNPYVVTSLIDAFMKCRDVTSAKALFDRSTKKTISMYGVMMTGLTINDQEEEAIDMFNEIHLDELHRENHSEKQKLLSEMNTDRFEANIIIYLCLLKALAKLGMLEKAQSFVQQIPSYFLTDH</sequence>
<dbReference type="GO" id="GO:0003723">
    <property type="term" value="F:RNA binding"/>
    <property type="evidence" value="ECO:0007669"/>
    <property type="project" value="InterPro"/>
</dbReference>
<organism evidence="1 3">
    <name type="scientific">Rotaria magnacalcarata</name>
    <dbReference type="NCBI Taxonomy" id="392030"/>
    <lineage>
        <taxon>Eukaryota</taxon>
        <taxon>Metazoa</taxon>
        <taxon>Spiralia</taxon>
        <taxon>Gnathifera</taxon>
        <taxon>Rotifera</taxon>
        <taxon>Eurotatoria</taxon>
        <taxon>Bdelloidea</taxon>
        <taxon>Philodinida</taxon>
        <taxon>Philodinidae</taxon>
        <taxon>Rotaria</taxon>
    </lineage>
</organism>
<gene>
    <name evidence="2" type="ORF">BYL167_LOCUS68983</name>
    <name evidence="1" type="ORF">CJN711_LOCUS7641</name>
</gene>
<dbReference type="Proteomes" id="UP000663855">
    <property type="component" value="Unassembled WGS sequence"/>
</dbReference>
<evidence type="ECO:0000313" key="1">
    <source>
        <dbReference type="EMBL" id="CAF1111273.1"/>
    </source>
</evidence>
<reference evidence="1" key="1">
    <citation type="submission" date="2021-02" db="EMBL/GenBank/DDBJ databases">
        <authorList>
            <person name="Nowell W R."/>
        </authorList>
    </citation>
    <scope>NUCLEOTIDE SEQUENCE</scope>
</reference>
<dbReference type="AlphaFoldDB" id="A0A814PVS2"/>
<protein>
    <recommendedName>
        <fullName evidence="4">Pentatricopeptide repeat-containing protein 2</fullName>
    </recommendedName>
</protein>
<dbReference type="PANTHER" id="PTHR24015">
    <property type="entry name" value="OS07G0578800 PROTEIN-RELATED"/>
    <property type="match status" value="1"/>
</dbReference>
<accession>A0A814PVS2</accession>
<dbReference type="Pfam" id="PF01535">
    <property type="entry name" value="PPR"/>
    <property type="match status" value="3"/>
</dbReference>
<dbReference type="EMBL" id="CAJNOV010002661">
    <property type="protein sequence ID" value="CAF1111273.1"/>
    <property type="molecule type" value="Genomic_DNA"/>
</dbReference>